<name>A0A427KMJ1_ENTCL</name>
<evidence type="ECO:0000313" key="3">
    <source>
        <dbReference type="Proteomes" id="UP000275321"/>
    </source>
</evidence>
<dbReference type="PROSITE" id="PS01276">
    <property type="entry name" value="PEPTIDASE_U32"/>
    <property type="match status" value="1"/>
</dbReference>
<dbReference type="Pfam" id="PF01136">
    <property type="entry name" value="Peptidase_U32"/>
    <property type="match status" value="1"/>
</dbReference>
<accession>A0A427KMJ1</accession>
<proteinExistence type="predicted"/>
<dbReference type="InterPro" id="IPR051454">
    <property type="entry name" value="RNA/ubiquinone_mod_enzymes"/>
</dbReference>
<protein>
    <submittedName>
        <fullName evidence="2">U32 family peptidase</fullName>
    </submittedName>
</protein>
<comment type="caution">
    <text evidence="2">The sequence shown here is derived from an EMBL/GenBank/DDBJ whole genome shotgun (WGS) entry which is preliminary data.</text>
</comment>
<dbReference type="RefSeq" id="WP_125365100.1">
    <property type="nucleotide sequence ID" value="NZ_RHWT01000011.1"/>
</dbReference>
<dbReference type="Pfam" id="PF12392">
    <property type="entry name" value="DUF3656"/>
    <property type="match status" value="1"/>
</dbReference>
<dbReference type="InterPro" id="IPR020988">
    <property type="entry name" value="Pept_U32_collagenase"/>
</dbReference>
<feature type="domain" description="Peptidase U32 collagenase" evidence="1">
    <location>
        <begin position="391"/>
        <end position="505"/>
    </location>
</feature>
<evidence type="ECO:0000259" key="1">
    <source>
        <dbReference type="Pfam" id="PF12392"/>
    </source>
</evidence>
<dbReference type="Proteomes" id="UP000275321">
    <property type="component" value="Unassembled WGS sequence"/>
</dbReference>
<dbReference type="AlphaFoldDB" id="A0A427KMJ1"/>
<dbReference type="PANTHER" id="PTHR30217:SF10">
    <property type="entry name" value="23S RRNA 5-HYDROXYCYTIDINE C2501 SYNTHASE"/>
    <property type="match status" value="1"/>
</dbReference>
<reference evidence="2 3" key="1">
    <citation type="submission" date="2018-10" db="EMBL/GenBank/DDBJ databases">
        <title>Transmission dynamics of multidrug resistant bacteria on intensive care unit surfaces.</title>
        <authorList>
            <person name="D'Souza A.W."/>
            <person name="Potter R.F."/>
            <person name="Wallace M."/>
            <person name="Shupe A."/>
            <person name="Patel S."/>
            <person name="Sun S."/>
            <person name="Gul D."/>
            <person name="Kwon J.H."/>
            <person name="Andleeb S."/>
            <person name="Burnham C.-A.D."/>
            <person name="Dantas G."/>
        </authorList>
    </citation>
    <scope>NUCLEOTIDE SEQUENCE [LARGE SCALE GENOMIC DNA]</scope>
    <source>
        <strain evidence="2 3">EC_073</strain>
    </source>
</reference>
<sequence>MRLQSHHLELLSPARDAAIAREAILHGADAVYIGGPGFGARHNASNSLSDIAELVPFAHRFGAKVFVTLNTILHDDELEPAQRLITDLYHTGVDALIVQDMGVLELDIPPIELHASTQCDIRTVEKAKFLSDAGFSQIVLARELNLNQIRDIHQATDATIEFFIHGALCVAYSGQCNISHAQTGRSANRGDCSQACRLPYTLKDDQGRVVAFEKHLLSMKDNDQTANLGALIDAGVRSFKIEGRYKDMSYVKNITAHYRQMLDAIIEDRGDLARASAGRTEHFFIPSTDKTFHRGSTDYFVNARKGDIGAFDSPKFIGLPVGEVLKVAKDYLDVSVTEPLANGDGLNVMIKREVVGFRANTVEKTGENRYRVWPNEMPAELYKARPNAALNRNLDHNWQQALLKTSSERRIAVDIELGGWEEQLILTMTCEDGISVTHTLDGLFEVANNAEKALNSLKDGVAKLGQTIYYARNIAVNLPDALFVPNSLLNQFRRETAEMLDDARLANYPRGSRKAETVPAPVYPESHLSFLANVYNHKAREFYHRHGVQLIDAAYEAHEEKGDVPVMITKHCLRFAFNLCPKQAKGNIKSWKATPMQLVNGDEVLTLKFDCRPCEMHVIGKMKNHIFKMPPPGSIVASVSPDELMKTLPKRKGN</sequence>
<organism evidence="2 3">
    <name type="scientific">Enterobacter cloacae</name>
    <dbReference type="NCBI Taxonomy" id="550"/>
    <lineage>
        <taxon>Bacteria</taxon>
        <taxon>Pseudomonadati</taxon>
        <taxon>Pseudomonadota</taxon>
        <taxon>Gammaproteobacteria</taxon>
        <taxon>Enterobacterales</taxon>
        <taxon>Enterobacteriaceae</taxon>
        <taxon>Enterobacter</taxon>
        <taxon>Enterobacter cloacae complex</taxon>
    </lineage>
</organism>
<gene>
    <name evidence="2" type="ORF">EGK68_10860</name>
</gene>
<dbReference type="PANTHER" id="PTHR30217">
    <property type="entry name" value="PEPTIDASE U32 FAMILY"/>
    <property type="match status" value="1"/>
</dbReference>
<dbReference type="InterPro" id="IPR001539">
    <property type="entry name" value="Peptidase_U32"/>
</dbReference>
<evidence type="ECO:0000313" key="2">
    <source>
        <dbReference type="EMBL" id="RSB31069.1"/>
    </source>
</evidence>
<dbReference type="EMBL" id="RHWT01000011">
    <property type="protein sequence ID" value="RSB31069.1"/>
    <property type="molecule type" value="Genomic_DNA"/>
</dbReference>